<feature type="compositionally biased region" description="Polar residues" evidence="1">
    <location>
        <begin position="51"/>
        <end position="87"/>
    </location>
</feature>
<feature type="compositionally biased region" description="Basic and acidic residues" evidence="1">
    <location>
        <begin position="121"/>
        <end position="138"/>
    </location>
</feature>
<evidence type="ECO:0000313" key="3">
    <source>
        <dbReference type="Proteomes" id="UP000728185"/>
    </source>
</evidence>
<dbReference type="AlphaFoldDB" id="A0A8E0S5J2"/>
<gene>
    <name evidence="2" type="ORF">FBUS_06534</name>
</gene>
<dbReference type="Proteomes" id="UP000728185">
    <property type="component" value="Unassembled WGS sequence"/>
</dbReference>
<reference evidence="2" key="1">
    <citation type="submission" date="2019-05" db="EMBL/GenBank/DDBJ databases">
        <title>Annotation for the trematode Fasciolopsis buski.</title>
        <authorList>
            <person name="Choi Y.-J."/>
        </authorList>
    </citation>
    <scope>NUCLEOTIDE SEQUENCE</scope>
    <source>
        <strain evidence="2">HT</strain>
        <tissue evidence="2">Whole worm</tissue>
    </source>
</reference>
<feature type="region of interest" description="Disordered" evidence="1">
    <location>
        <begin position="18"/>
        <end position="99"/>
    </location>
</feature>
<feature type="region of interest" description="Disordered" evidence="1">
    <location>
        <begin position="116"/>
        <end position="189"/>
    </location>
</feature>
<comment type="caution">
    <text evidence="2">The sequence shown here is derived from an EMBL/GenBank/DDBJ whole genome shotgun (WGS) entry which is preliminary data.</text>
</comment>
<organism evidence="2 3">
    <name type="scientific">Fasciolopsis buskii</name>
    <dbReference type="NCBI Taxonomy" id="27845"/>
    <lineage>
        <taxon>Eukaryota</taxon>
        <taxon>Metazoa</taxon>
        <taxon>Spiralia</taxon>
        <taxon>Lophotrochozoa</taxon>
        <taxon>Platyhelminthes</taxon>
        <taxon>Trematoda</taxon>
        <taxon>Digenea</taxon>
        <taxon>Plagiorchiida</taxon>
        <taxon>Echinostomata</taxon>
        <taxon>Echinostomatoidea</taxon>
        <taxon>Fasciolidae</taxon>
        <taxon>Fasciolopsis</taxon>
    </lineage>
</organism>
<evidence type="ECO:0000256" key="1">
    <source>
        <dbReference type="SAM" id="MobiDB-lite"/>
    </source>
</evidence>
<feature type="compositionally biased region" description="Acidic residues" evidence="1">
    <location>
        <begin position="18"/>
        <end position="29"/>
    </location>
</feature>
<accession>A0A8E0S5J2</accession>
<dbReference type="EMBL" id="LUCM01002310">
    <property type="protein sequence ID" value="KAA0197555.1"/>
    <property type="molecule type" value="Genomic_DNA"/>
</dbReference>
<proteinExistence type="predicted"/>
<keyword evidence="3" id="KW-1185">Reference proteome</keyword>
<feature type="compositionally biased region" description="Polar residues" evidence="1">
    <location>
        <begin position="150"/>
        <end position="159"/>
    </location>
</feature>
<sequence>MKFEVRRKEILRLMALYENDETTVDEDTVSTEPTTLVRDYSDDDIEMTPGPSDSLSTPASPLLQSRKANSPTERDSPSSPAVPSHTSGPGAASTLPRFFGMDDRLKSTLFKPSQYKRLKKAERAQQKLLAKTERDRIKAEKKKKKTESKLTQQNPGTQTHGRKWLTGLSAAFSPSSAASSSDGRSTQNS</sequence>
<protein>
    <submittedName>
        <fullName evidence="2">Uncharacterized protein</fullName>
    </submittedName>
</protein>
<evidence type="ECO:0000313" key="2">
    <source>
        <dbReference type="EMBL" id="KAA0197555.1"/>
    </source>
</evidence>
<feature type="compositionally biased region" description="Low complexity" evidence="1">
    <location>
        <begin position="169"/>
        <end position="181"/>
    </location>
</feature>
<name>A0A8E0S5J2_9TREM</name>